<sequence length="32" mass="3845">MEFEDIGENVRTEKLLLKKACKPYELDYELIN</sequence>
<dbReference type="AlphaFoldDB" id="X1RHF0"/>
<reference evidence="1" key="1">
    <citation type="journal article" date="2014" name="Front. Microbiol.">
        <title>High frequency of phylogenetically diverse reductive dehalogenase-homologous genes in deep subseafloor sedimentary metagenomes.</title>
        <authorList>
            <person name="Kawai M."/>
            <person name="Futagami T."/>
            <person name="Toyoda A."/>
            <person name="Takaki Y."/>
            <person name="Nishi S."/>
            <person name="Hori S."/>
            <person name="Arai W."/>
            <person name="Tsubouchi T."/>
            <person name="Morono Y."/>
            <person name="Uchiyama I."/>
            <person name="Ito T."/>
            <person name="Fujiyama A."/>
            <person name="Inagaki F."/>
            <person name="Takami H."/>
        </authorList>
    </citation>
    <scope>NUCLEOTIDE SEQUENCE</scope>
    <source>
        <strain evidence="1">Expedition CK06-06</strain>
    </source>
</reference>
<accession>X1RHF0</accession>
<dbReference type="EMBL" id="BARV01043813">
    <property type="protein sequence ID" value="GAI66421.1"/>
    <property type="molecule type" value="Genomic_DNA"/>
</dbReference>
<name>X1RHF0_9ZZZZ</name>
<evidence type="ECO:0000313" key="1">
    <source>
        <dbReference type="EMBL" id="GAI66421.1"/>
    </source>
</evidence>
<organism evidence="1">
    <name type="scientific">marine sediment metagenome</name>
    <dbReference type="NCBI Taxonomy" id="412755"/>
    <lineage>
        <taxon>unclassified sequences</taxon>
        <taxon>metagenomes</taxon>
        <taxon>ecological metagenomes</taxon>
    </lineage>
</organism>
<proteinExistence type="predicted"/>
<gene>
    <name evidence="1" type="ORF">S06H3_65206</name>
</gene>
<protein>
    <submittedName>
        <fullName evidence="1">Uncharacterized protein</fullName>
    </submittedName>
</protein>
<feature type="non-terminal residue" evidence="1">
    <location>
        <position position="32"/>
    </location>
</feature>
<comment type="caution">
    <text evidence="1">The sequence shown here is derived from an EMBL/GenBank/DDBJ whole genome shotgun (WGS) entry which is preliminary data.</text>
</comment>